<gene>
    <name evidence="2" type="primary">mukE_1</name>
    <name evidence="3" type="synonym">mukE</name>
    <name evidence="3" type="ORF">NCTC13443_02863</name>
    <name evidence="2" type="ORF">NCTC9645_06528</name>
</gene>
<dbReference type="Proteomes" id="UP000250675">
    <property type="component" value="Unassembled WGS sequence"/>
</dbReference>
<reference evidence="4 5" key="1">
    <citation type="submission" date="2018-06" db="EMBL/GenBank/DDBJ databases">
        <authorList>
            <consortium name="Pathogen Informatics"/>
            <person name="Doyle S."/>
        </authorList>
    </citation>
    <scope>NUCLEOTIDE SEQUENCE [LARGE SCALE GENOMIC DNA]</scope>
    <source>
        <strain evidence="3 5">NCTC13443</strain>
        <strain evidence="2 4">NCTC9645</strain>
    </source>
</reference>
<dbReference type="EMBL" id="UASO01000012">
    <property type="protein sequence ID" value="SQC88381.1"/>
    <property type="molecule type" value="Genomic_DNA"/>
</dbReference>
<feature type="compositionally biased region" description="Acidic residues" evidence="1">
    <location>
        <begin position="85"/>
        <end position="98"/>
    </location>
</feature>
<accession>A0A2X3IX71</accession>
<sequence>MNNRSTGSDLDRQKLQEKMRASLNRLRRLGMVWFMGHDSSKFRITESVFRFGADVRAGDDPREAQRRLIRDGEAMALENHLQLNDENEENQPDSGEEE</sequence>
<dbReference type="GO" id="GO:0030261">
    <property type="term" value="P:chromosome condensation"/>
    <property type="evidence" value="ECO:0007669"/>
    <property type="project" value="InterPro"/>
</dbReference>
<organism evidence="2 4">
    <name type="scientific">Klebsiella pneumoniae</name>
    <dbReference type="NCBI Taxonomy" id="573"/>
    <lineage>
        <taxon>Bacteria</taxon>
        <taxon>Pseudomonadati</taxon>
        <taxon>Pseudomonadota</taxon>
        <taxon>Gammaproteobacteria</taxon>
        <taxon>Enterobacterales</taxon>
        <taxon>Enterobacteriaceae</taxon>
        <taxon>Klebsiella/Raoultella group</taxon>
        <taxon>Klebsiella</taxon>
        <taxon>Klebsiella pneumoniae complex</taxon>
    </lineage>
</organism>
<dbReference type="GO" id="GO:0005737">
    <property type="term" value="C:cytoplasm"/>
    <property type="evidence" value="ECO:0007669"/>
    <property type="project" value="InterPro"/>
</dbReference>
<evidence type="ECO:0000313" key="3">
    <source>
        <dbReference type="EMBL" id="STT02510.1"/>
    </source>
</evidence>
<dbReference type="AlphaFoldDB" id="A0A2X3IX71"/>
<dbReference type="Gene3D" id="1.10.10.2260">
    <property type="entry name" value="MukE-like family, C-terminal domain"/>
    <property type="match status" value="1"/>
</dbReference>
<evidence type="ECO:0000313" key="2">
    <source>
        <dbReference type="EMBL" id="SQC88381.1"/>
    </source>
</evidence>
<feature type="region of interest" description="Disordered" evidence="1">
    <location>
        <begin position="77"/>
        <end position="98"/>
    </location>
</feature>
<protein>
    <submittedName>
        <fullName evidence="2">Condesin subunit E</fullName>
    </submittedName>
</protein>
<name>A0A2X3IX71_KLEPN</name>
<dbReference type="Proteomes" id="UP000255518">
    <property type="component" value="Unassembled WGS sequence"/>
</dbReference>
<proteinExistence type="predicted"/>
<evidence type="ECO:0000313" key="4">
    <source>
        <dbReference type="Proteomes" id="UP000250675"/>
    </source>
</evidence>
<evidence type="ECO:0000313" key="5">
    <source>
        <dbReference type="Proteomes" id="UP000255518"/>
    </source>
</evidence>
<dbReference type="InterPro" id="IPR042037">
    <property type="entry name" value="MukE_C"/>
</dbReference>
<dbReference type="GO" id="GO:0007059">
    <property type="term" value="P:chromosome segregation"/>
    <property type="evidence" value="ECO:0007669"/>
    <property type="project" value="InterPro"/>
</dbReference>
<evidence type="ECO:0000256" key="1">
    <source>
        <dbReference type="SAM" id="MobiDB-lite"/>
    </source>
</evidence>
<dbReference type="InterPro" id="IPR007385">
    <property type="entry name" value="Scp_MukE"/>
</dbReference>
<dbReference type="EMBL" id="UGKT01000001">
    <property type="protein sequence ID" value="STT02510.1"/>
    <property type="molecule type" value="Genomic_DNA"/>
</dbReference>
<dbReference type="Pfam" id="PF04288">
    <property type="entry name" value="MukE"/>
    <property type="match status" value="1"/>
</dbReference>